<evidence type="ECO:0000313" key="2">
    <source>
        <dbReference type="Proteomes" id="UP000183635"/>
    </source>
</evidence>
<proteinExistence type="predicted"/>
<protein>
    <submittedName>
        <fullName evidence="1">Uncharacterized protein</fullName>
    </submittedName>
</protein>
<dbReference type="EMBL" id="FOPU01000007">
    <property type="protein sequence ID" value="SFH33739.1"/>
    <property type="molecule type" value="Genomic_DNA"/>
</dbReference>
<keyword evidence="2" id="KW-1185">Reference proteome</keyword>
<name>A0A1I2Z867_9RHOB</name>
<dbReference type="OrthoDB" id="8454854at2"/>
<gene>
    <name evidence="1" type="ORF">SAMN04488021_10789</name>
</gene>
<dbReference type="RefSeq" id="WP_074966686.1">
    <property type="nucleotide sequence ID" value="NZ_CBCRYP010000041.1"/>
</dbReference>
<dbReference type="Proteomes" id="UP000183635">
    <property type="component" value="Unassembled WGS sequence"/>
</dbReference>
<evidence type="ECO:0000313" key="1">
    <source>
        <dbReference type="EMBL" id="SFH33739.1"/>
    </source>
</evidence>
<organism evidence="1 2">
    <name type="scientific">Paracoccus aminovorans</name>
    <dbReference type="NCBI Taxonomy" id="34004"/>
    <lineage>
        <taxon>Bacteria</taxon>
        <taxon>Pseudomonadati</taxon>
        <taxon>Pseudomonadota</taxon>
        <taxon>Alphaproteobacteria</taxon>
        <taxon>Rhodobacterales</taxon>
        <taxon>Paracoccaceae</taxon>
        <taxon>Paracoccus</taxon>
    </lineage>
</organism>
<reference evidence="1 2" key="1">
    <citation type="submission" date="2016-10" db="EMBL/GenBank/DDBJ databases">
        <authorList>
            <person name="de Groot N.N."/>
        </authorList>
    </citation>
    <scope>NUCLEOTIDE SEQUENCE [LARGE SCALE GENOMIC DNA]</scope>
    <source>
        <strain evidence="1 2">DSM 8537</strain>
    </source>
</reference>
<sequence>MKHEPFLSEPEAAAQGDLQLRLVLGRGADGLPVLAEPVPGALLVLSDLPRAAAGLVAVCRDIPGRTVVLGYVTAAQAARAGLAQGGADAEGWVSIGCGKAQIRLHPDGRMRLKAQDITIDSAGRMGLRGAWIDLN</sequence>
<accession>A0A1I2Z867</accession>
<dbReference type="STRING" id="34004.SAMN04488021_10789"/>
<dbReference type="AlphaFoldDB" id="A0A1I2Z867"/>